<dbReference type="SUPFAM" id="SSF55718">
    <property type="entry name" value="SCP-like"/>
    <property type="match status" value="1"/>
</dbReference>
<dbReference type="Pfam" id="PF17668">
    <property type="entry name" value="Acetyltransf_17"/>
    <property type="match status" value="1"/>
</dbReference>
<dbReference type="Pfam" id="PF13527">
    <property type="entry name" value="Acetyltransf_9"/>
    <property type="match status" value="1"/>
</dbReference>
<gene>
    <name evidence="2" type="ORF">IAD04_02655</name>
</gene>
<dbReference type="InterPro" id="IPR051554">
    <property type="entry name" value="Acetyltransferase_Eis"/>
</dbReference>
<dbReference type="InterPro" id="IPR016181">
    <property type="entry name" value="Acyl_CoA_acyltransferase"/>
</dbReference>
<dbReference type="GO" id="GO:0030649">
    <property type="term" value="P:aminoglycoside antibiotic catabolic process"/>
    <property type="evidence" value="ECO:0007669"/>
    <property type="project" value="TreeGrafter"/>
</dbReference>
<dbReference type="InterPro" id="IPR000182">
    <property type="entry name" value="GNAT_dom"/>
</dbReference>
<evidence type="ECO:0000313" key="3">
    <source>
        <dbReference type="Proteomes" id="UP000886893"/>
    </source>
</evidence>
<dbReference type="PROSITE" id="PS51186">
    <property type="entry name" value="GNAT"/>
    <property type="match status" value="1"/>
</dbReference>
<dbReference type="Gene3D" id="3.40.630.30">
    <property type="match status" value="2"/>
</dbReference>
<name>A0A9D1G7U3_9FIRM</name>
<dbReference type="SUPFAM" id="SSF55729">
    <property type="entry name" value="Acyl-CoA N-acyltransferases (Nat)"/>
    <property type="match status" value="1"/>
</dbReference>
<feature type="domain" description="N-acetyltransferase" evidence="1">
    <location>
        <begin position="1"/>
        <end position="146"/>
    </location>
</feature>
<dbReference type="PANTHER" id="PTHR37817">
    <property type="entry name" value="N-ACETYLTRANSFERASE EIS"/>
    <property type="match status" value="1"/>
</dbReference>
<reference evidence="2" key="2">
    <citation type="journal article" date="2021" name="PeerJ">
        <title>Extensive microbial diversity within the chicken gut microbiome revealed by metagenomics and culture.</title>
        <authorList>
            <person name="Gilroy R."/>
            <person name="Ravi A."/>
            <person name="Getino M."/>
            <person name="Pursley I."/>
            <person name="Horton D.L."/>
            <person name="Alikhan N.F."/>
            <person name="Baker D."/>
            <person name="Gharbi K."/>
            <person name="Hall N."/>
            <person name="Watson M."/>
            <person name="Adriaenssens E.M."/>
            <person name="Foster-Nyarko E."/>
            <person name="Jarju S."/>
            <person name="Secka A."/>
            <person name="Antonio M."/>
            <person name="Oren A."/>
            <person name="Chaudhuri R.R."/>
            <person name="La Ragione R."/>
            <person name="Hildebrand F."/>
            <person name="Pallen M.J."/>
        </authorList>
    </citation>
    <scope>NUCLEOTIDE SEQUENCE</scope>
    <source>
        <strain evidence="2">14508</strain>
    </source>
</reference>
<dbReference type="InterPro" id="IPR041380">
    <property type="entry name" value="Acetyltransf_17"/>
</dbReference>
<dbReference type="EMBL" id="DVKI01000083">
    <property type="protein sequence ID" value="HIT17266.1"/>
    <property type="molecule type" value="Genomic_DNA"/>
</dbReference>
<dbReference type="Pfam" id="PF13530">
    <property type="entry name" value="SCP2_2"/>
    <property type="match status" value="1"/>
</dbReference>
<dbReference type="AlphaFoldDB" id="A0A9D1G7U3"/>
<evidence type="ECO:0000259" key="1">
    <source>
        <dbReference type="PROSITE" id="PS51186"/>
    </source>
</evidence>
<reference evidence="2" key="1">
    <citation type="submission" date="2020-10" db="EMBL/GenBank/DDBJ databases">
        <authorList>
            <person name="Gilroy R."/>
        </authorList>
    </citation>
    <scope>NUCLEOTIDE SEQUENCE</scope>
    <source>
        <strain evidence="2">14508</strain>
    </source>
</reference>
<sequence>MIRLAKPEDKERYYTMLSYCFNMGNASIENNVKNQVFPTDEIIVNEVNGEISSSVHVVPFMMHFDQKTYPMGGIAGVSSFPESRDHGGIKEILTYSLQYMKEKGMIFSALGPFSFEFYRKYGWEWGFVFQKLKLPIQDLAKTKKAHHYQSLSKKDDEIVNLFRKQYACKFNGSIDFSLSIRENRWQNFYQNFTHCYAAYDDSNQIEAIAFFRIENRTLICDELYFLSETGRQHMLHLFYTHRSQVDQVELLLPKDDNIRATLPNPRIQYWEWANMMFRVVCVKEALQAMQLKENNKGKLRLKVHDAQADWNNQIFELIIENNHLSVIELKKQSSYDFEMDIQRLSQLILGFIDGKEALQLELVTCKNVRKEPLFNKIFQKRPTMLWHMF</sequence>
<dbReference type="PANTHER" id="PTHR37817:SF1">
    <property type="entry name" value="N-ACETYLTRANSFERASE EIS"/>
    <property type="match status" value="1"/>
</dbReference>
<protein>
    <submittedName>
        <fullName evidence="2">GNAT family N-acetyltransferase</fullName>
    </submittedName>
</protein>
<dbReference type="Proteomes" id="UP000886893">
    <property type="component" value="Unassembled WGS sequence"/>
</dbReference>
<accession>A0A9D1G7U3</accession>
<comment type="caution">
    <text evidence="2">The sequence shown here is derived from an EMBL/GenBank/DDBJ whole genome shotgun (WGS) entry which is preliminary data.</text>
</comment>
<evidence type="ECO:0000313" key="2">
    <source>
        <dbReference type="EMBL" id="HIT17266.1"/>
    </source>
</evidence>
<proteinExistence type="predicted"/>
<dbReference type="GO" id="GO:0034069">
    <property type="term" value="F:aminoglycoside N-acetyltransferase activity"/>
    <property type="evidence" value="ECO:0007669"/>
    <property type="project" value="TreeGrafter"/>
</dbReference>
<dbReference type="Gene3D" id="3.30.1050.10">
    <property type="entry name" value="SCP2 sterol-binding domain"/>
    <property type="match status" value="1"/>
</dbReference>
<dbReference type="InterPro" id="IPR025559">
    <property type="entry name" value="Eis_dom"/>
</dbReference>
<organism evidence="2 3">
    <name type="scientific">Candidatus Caccosoma faecigallinarum</name>
    <dbReference type="NCBI Taxonomy" id="2840720"/>
    <lineage>
        <taxon>Bacteria</taxon>
        <taxon>Bacillati</taxon>
        <taxon>Bacillota</taxon>
        <taxon>Bacillota incertae sedis</taxon>
        <taxon>Candidatus Caccosoma</taxon>
    </lineage>
</organism>
<dbReference type="InterPro" id="IPR036527">
    <property type="entry name" value="SCP2_sterol-bd_dom_sf"/>
</dbReference>